<feature type="transmembrane region" description="Helical" evidence="11">
    <location>
        <begin position="319"/>
        <end position="338"/>
    </location>
</feature>
<dbReference type="PATRIC" id="fig|1423749.3.peg.374"/>
<evidence type="ECO:0000256" key="9">
    <source>
        <dbReference type="ARBA" id="ARBA00037295"/>
    </source>
</evidence>
<dbReference type="FunFam" id="1.20.1250.20:FF:000001">
    <property type="entry name" value="Dicarboxylate MFS transporter"/>
    <property type="match status" value="1"/>
</dbReference>
<protein>
    <recommendedName>
        <fullName evidence="10">Putative proline/betaine transporter</fullName>
    </recommendedName>
</protein>
<evidence type="ECO:0000256" key="5">
    <source>
        <dbReference type="ARBA" id="ARBA00022692"/>
    </source>
</evidence>
<evidence type="ECO:0000256" key="2">
    <source>
        <dbReference type="ARBA" id="ARBA00008240"/>
    </source>
</evidence>
<evidence type="ECO:0000313" key="14">
    <source>
        <dbReference type="Proteomes" id="UP000051739"/>
    </source>
</evidence>
<evidence type="ECO:0000256" key="8">
    <source>
        <dbReference type="ARBA" id="ARBA00023136"/>
    </source>
</evidence>
<feature type="transmembrane region" description="Helical" evidence="11">
    <location>
        <begin position="288"/>
        <end position="307"/>
    </location>
</feature>
<evidence type="ECO:0000256" key="3">
    <source>
        <dbReference type="ARBA" id="ARBA00022448"/>
    </source>
</evidence>
<proteinExistence type="inferred from homology"/>
<feature type="transmembrane region" description="Helical" evidence="11">
    <location>
        <begin position="99"/>
        <end position="117"/>
    </location>
</feature>
<name>A0A0R1V969_9LACO</name>
<feature type="transmembrane region" description="Helical" evidence="11">
    <location>
        <begin position="199"/>
        <end position="218"/>
    </location>
</feature>
<dbReference type="InterPro" id="IPR005829">
    <property type="entry name" value="Sugar_transporter_CS"/>
</dbReference>
<dbReference type="InterPro" id="IPR036259">
    <property type="entry name" value="MFS_trans_sf"/>
</dbReference>
<dbReference type="PANTHER" id="PTHR43045">
    <property type="entry name" value="SHIKIMATE TRANSPORTER"/>
    <property type="match status" value="1"/>
</dbReference>
<dbReference type="Proteomes" id="UP000051739">
    <property type="component" value="Unassembled WGS sequence"/>
</dbReference>
<dbReference type="InterPro" id="IPR011701">
    <property type="entry name" value="MFS"/>
</dbReference>
<dbReference type="EMBL" id="AZFN01000013">
    <property type="protein sequence ID" value="KRM02013.1"/>
    <property type="molecule type" value="Genomic_DNA"/>
</dbReference>
<dbReference type="InterPro" id="IPR020846">
    <property type="entry name" value="MFS_dom"/>
</dbReference>
<dbReference type="Pfam" id="PF07690">
    <property type="entry name" value="MFS_1"/>
    <property type="match status" value="1"/>
</dbReference>
<dbReference type="CDD" id="cd17369">
    <property type="entry name" value="MFS_ShiA_like"/>
    <property type="match status" value="1"/>
</dbReference>
<accession>A0A0R1V969</accession>
<evidence type="ECO:0000256" key="4">
    <source>
        <dbReference type="ARBA" id="ARBA00022475"/>
    </source>
</evidence>
<keyword evidence="5 11" id="KW-0812">Transmembrane</keyword>
<keyword evidence="6" id="KW-0769">Symport</keyword>
<reference evidence="13 14" key="1">
    <citation type="journal article" date="2015" name="Genome Announc.">
        <title>Expanding the biotechnology potential of lactobacilli through comparative genomics of 213 strains and associated genera.</title>
        <authorList>
            <person name="Sun Z."/>
            <person name="Harris H.M."/>
            <person name="McCann A."/>
            <person name="Guo C."/>
            <person name="Argimon S."/>
            <person name="Zhang W."/>
            <person name="Yang X."/>
            <person name="Jeffery I.B."/>
            <person name="Cooney J.C."/>
            <person name="Kagawa T.F."/>
            <person name="Liu W."/>
            <person name="Song Y."/>
            <person name="Salvetti E."/>
            <person name="Wrobel A."/>
            <person name="Rasinkangas P."/>
            <person name="Parkhill J."/>
            <person name="Rea M.C."/>
            <person name="O'Sullivan O."/>
            <person name="Ritari J."/>
            <person name="Douillard F.P."/>
            <person name="Paul Ross R."/>
            <person name="Yang R."/>
            <person name="Briner A.E."/>
            <person name="Felis G.E."/>
            <person name="de Vos W.M."/>
            <person name="Barrangou R."/>
            <person name="Klaenhammer T.R."/>
            <person name="Caufield P.W."/>
            <person name="Cui Y."/>
            <person name="Zhang H."/>
            <person name="O'Toole P.W."/>
        </authorList>
    </citation>
    <scope>NUCLEOTIDE SEQUENCE [LARGE SCALE GENOMIC DNA]</scope>
    <source>
        <strain evidence="13 14">DSM 16045</strain>
    </source>
</reference>
<feature type="transmembrane region" description="Helical" evidence="11">
    <location>
        <begin position="163"/>
        <end position="187"/>
    </location>
</feature>
<feature type="transmembrane region" description="Helical" evidence="11">
    <location>
        <begin position="256"/>
        <end position="276"/>
    </location>
</feature>
<feature type="domain" description="Major facilitator superfamily (MFS) profile" evidence="12">
    <location>
        <begin position="26"/>
        <end position="386"/>
    </location>
</feature>
<gene>
    <name evidence="13" type="ORF">FC60_GL000372</name>
</gene>
<keyword evidence="4" id="KW-1003">Cell membrane</keyword>
<dbReference type="GO" id="GO:0015293">
    <property type="term" value="F:symporter activity"/>
    <property type="evidence" value="ECO:0007669"/>
    <property type="project" value="UniProtKB-KW"/>
</dbReference>
<dbReference type="PANTHER" id="PTHR43045:SF2">
    <property type="entry name" value="INNER MEMBRANE METABOLITE TRANSPORT PROTEIN YHJE"/>
    <property type="match status" value="1"/>
</dbReference>
<keyword evidence="8 11" id="KW-0472">Membrane</keyword>
<sequence length="386" mass="42677">MENNLSQSLNFSLPRKTLKKDSVKTVILASMVGTMIEFYDFYAYGTASAAYFPRVFFPEVTPTIALLLSLLTFGVAFIARPLGSFVFGHYGDKMGRKKTLVISLLLMGCSTVLIGLLPGYNTLGLTAVILLCLCRFVQGIGLGGEWSGAALVATENAPANKRALYGAFPELGAPLGFFLSNGLFVVLEFTLSPSQMESFGWRIPFLASAVLVVVGFWVRQKMQETPLFRMAKQRSATTKSPLVEVFKSNWLEIVQGTFIVAVTYTLFYTLATWSLSYATTTLGFSKQAYLMMLMGTVVIFALLILFASRISDAFGRKRVLLFSAVTLVIFGLLFPYLLTGHHNVWGSADFLRGWLCINGDCLWSTWRSLARTIPDESPILWFGNCL</sequence>
<organism evidence="13 14">
    <name type="scientific">Limosilactobacillus gastricus DSM 16045</name>
    <dbReference type="NCBI Taxonomy" id="1423749"/>
    <lineage>
        <taxon>Bacteria</taxon>
        <taxon>Bacillati</taxon>
        <taxon>Bacillota</taxon>
        <taxon>Bacilli</taxon>
        <taxon>Lactobacillales</taxon>
        <taxon>Lactobacillaceae</taxon>
        <taxon>Limosilactobacillus</taxon>
    </lineage>
</organism>
<evidence type="ECO:0000256" key="10">
    <source>
        <dbReference type="ARBA" id="ARBA00039918"/>
    </source>
</evidence>
<dbReference type="SUPFAM" id="SSF103473">
    <property type="entry name" value="MFS general substrate transporter"/>
    <property type="match status" value="1"/>
</dbReference>
<feature type="transmembrane region" description="Helical" evidence="11">
    <location>
        <begin position="64"/>
        <end position="87"/>
    </location>
</feature>
<dbReference type="AlphaFoldDB" id="A0A0R1V969"/>
<evidence type="ECO:0000259" key="12">
    <source>
        <dbReference type="PROSITE" id="PS50850"/>
    </source>
</evidence>
<evidence type="ECO:0000256" key="11">
    <source>
        <dbReference type="SAM" id="Phobius"/>
    </source>
</evidence>
<comment type="function">
    <text evidence="9">May be a proton symporter involved in the uptake of osmolytes such as proline and glycine betaine.</text>
</comment>
<comment type="similarity">
    <text evidence="2">Belongs to the major facilitator superfamily. Metabolite:H+ Symporter (MHS) family (TC 2.A.1.6) family.</text>
</comment>
<dbReference type="PROSITE" id="PS50850">
    <property type="entry name" value="MFS"/>
    <property type="match status" value="1"/>
</dbReference>
<comment type="subcellular location">
    <subcellularLocation>
        <location evidence="1">Cell membrane</location>
        <topology evidence="1">Multi-pass membrane protein</topology>
    </subcellularLocation>
</comment>
<evidence type="ECO:0000256" key="7">
    <source>
        <dbReference type="ARBA" id="ARBA00022989"/>
    </source>
</evidence>
<feature type="transmembrane region" description="Helical" evidence="11">
    <location>
        <begin position="123"/>
        <end position="142"/>
    </location>
</feature>
<keyword evidence="3" id="KW-0813">Transport</keyword>
<keyword evidence="14" id="KW-1185">Reference proteome</keyword>
<dbReference type="GO" id="GO:0005886">
    <property type="term" value="C:plasma membrane"/>
    <property type="evidence" value="ECO:0007669"/>
    <property type="project" value="UniProtKB-SubCell"/>
</dbReference>
<dbReference type="PROSITE" id="PS00216">
    <property type="entry name" value="SUGAR_TRANSPORT_1"/>
    <property type="match status" value="1"/>
</dbReference>
<evidence type="ECO:0000313" key="13">
    <source>
        <dbReference type="EMBL" id="KRM02013.1"/>
    </source>
</evidence>
<evidence type="ECO:0000256" key="1">
    <source>
        <dbReference type="ARBA" id="ARBA00004651"/>
    </source>
</evidence>
<evidence type="ECO:0000256" key="6">
    <source>
        <dbReference type="ARBA" id="ARBA00022847"/>
    </source>
</evidence>
<comment type="caution">
    <text evidence="13">The sequence shown here is derived from an EMBL/GenBank/DDBJ whole genome shotgun (WGS) entry which is preliminary data.</text>
</comment>
<feature type="transmembrane region" description="Helical" evidence="11">
    <location>
        <begin position="25"/>
        <end position="44"/>
    </location>
</feature>
<dbReference type="Gene3D" id="1.20.1250.20">
    <property type="entry name" value="MFS general substrate transporter like domains"/>
    <property type="match status" value="2"/>
</dbReference>
<keyword evidence="7 11" id="KW-1133">Transmembrane helix</keyword>